<reference evidence="6 7" key="1">
    <citation type="submission" date="2019-03" db="EMBL/GenBank/DDBJ databases">
        <title>Genomic Encyclopedia of Type Strains, Phase IV (KMG-IV): sequencing the most valuable type-strain genomes for metagenomic binning, comparative biology and taxonomic classification.</title>
        <authorList>
            <person name="Goeker M."/>
        </authorList>
    </citation>
    <scope>NUCLEOTIDE SEQUENCE [LARGE SCALE GENOMIC DNA]</scope>
    <source>
        <strain evidence="6 7">DSM 45934</strain>
    </source>
</reference>
<feature type="transmembrane region" description="Helical" evidence="4">
    <location>
        <begin position="30"/>
        <end position="51"/>
    </location>
</feature>
<dbReference type="PANTHER" id="PTHR37981">
    <property type="entry name" value="LIPASE 2"/>
    <property type="match status" value="1"/>
</dbReference>
<evidence type="ECO:0000256" key="1">
    <source>
        <dbReference type="PIRSR" id="PIRSR637460-1"/>
    </source>
</evidence>
<keyword evidence="4" id="KW-0472">Membrane</keyword>
<keyword evidence="6" id="KW-0378">Hydrolase</keyword>
<proteinExistence type="predicted"/>
<feature type="active site" evidence="1">
    <location>
        <position position="1308"/>
    </location>
</feature>
<feature type="disulfide bond" evidence="2">
    <location>
        <begin position="1222"/>
        <end position="1275"/>
    </location>
</feature>
<comment type="caution">
    <text evidence="6">The sequence shown here is derived from an EMBL/GenBank/DDBJ whole genome shotgun (WGS) entry which is preliminary data.</text>
</comment>
<keyword evidence="2" id="KW-1015">Disulfide bond</keyword>
<gene>
    <name evidence="6" type="ORF">EV192_102123</name>
</gene>
<dbReference type="CDD" id="cd01823">
    <property type="entry name" value="SEST_like"/>
    <property type="match status" value="1"/>
</dbReference>
<dbReference type="GO" id="GO:0019433">
    <property type="term" value="P:triglyceride catabolic process"/>
    <property type="evidence" value="ECO:0007669"/>
    <property type="project" value="TreeGrafter"/>
</dbReference>
<keyword evidence="4" id="KW-0812">Transmembrane</keyword>
<feature type="compositionally biased region" description="Low complexity" evidence="3">
    <location>
        <begin position="412"/>
        <end position="422"/>
    </location>
</feature>
<evidence type="ECO:0000256" key="4">
    <source>
        <dbReference type="SAM" id="Phobius"/>
    </source>
</evidence>
<keyword evidence="7" id="KW-1185">Reference proteome</keyword>
<dbReference type="PANTHER" id="PTHR37981:SF1">
    <property type="entry name" value="SGNH HYDROLASE-TYPE ESTERASE DOMAIN-CONTAINING PROTEIN"/>
    <property type="match status" value="1"/>
</dbReference>
<dbReference type="Proteomes" id="UP000295680">
    <property type="component" value="Unassembled WGS sequence"/>
</dbReference>
<keyword evidence="4" id="KW-1133">Transmembrane helix</keyword>
<accession>A0A4R2JXB9</accession>
<protein>
    <submittedName>
        <fullName evidence="6">GDSL-like lipase/acylhydrolase family protein</fullName>
    </submittedName>
</protein>
<sequence>MQCQPRDVGSSSSETCEVIVMARGLSGRTALAVVLAVVVAAAIPAGAALAAPAPPGAEPAVALPDPPDPAVVAPDQRDKVLGSGWRQSADRAWTTSGDSNGLHVLVADAREGYAWRTAATLSEPGFDTDLWIGNACVTGSGEKLVVAYAPRAFTNREDTFGLGGFSAVVDLGSGAVTKLPTQSTLAYYSPACGAGETALLTQSAGAEATRLIAVDTATGALAAPITVAGQVTSAVPVSGGGIVAADRSGLVRVDKSGRRTVLAHTSGIPFHLVADAEGAVSFMDSDKGTAHIRRAKPDGTVAALAHGKLAEVGLVSGGAGKAYLTGVFEQDGPLPTSVRALSAPKQAQVSTRGEAVLTSVEWSGQQDPRVPGAATARTRAVSVSMAVPASGQQVSFTVDPAARGADRSGSGRALRPAAPAQRRAVDGGSSSDPVEAERTCAVPRNDPANQVMQPKPRQVEWAVDQAVRDVLTVDRPANWKSLGMPEYTPQGLFPSVPLDGGGHIPAQVMLGVAAQESNLWQASQHALPGSTGNPLIGNFYGRSGNPGEQWVVNWAKADCGYGVTQMTDGMRLAGQEAPGGSPALPYQTQRAVALDFAANVAAGVQKLEQKWNETRRAGLTVNDGDSSKLENWFFALWAYNSGFHPADQAALNDGAWGVGWANNPANPHFPANRDPFLDKTYADAKTPQFWPYPEKVLGWAGHPVQVPESPGNLVVGFRAAWWPGDPVSAPLNRSQVKPPNNVFCDSSNSCVYGDNSHVPNAPDVTGEPAGPCAHQNAAGQYDLKCWYHQPATWKKNCPATCGNELLRFSPGYAYQDDGDSYPPDCDRNALPSNAIIVDEVPDTAPVVRAGCPRTWASQGTFSLDFASDASGHYPAKVDFHQLGAGFGGHFWFAHTRANNQQGDVLRTTGTWRPGVLNGWTRIMVHIPDIGAWTRQADYVINLGDGRTRHRVVNQAWHKNIWVDLGVFPLAGAASVSLSTVTPDGTGDDDVAWNAAAFVPTTRPSAQYVAMGDSYSSGEGVGPFDPNSDYKQDNGNVDACHRSRAGAYPRQVVLPGHSKPIAAEAADGTTSFAFIACSGATTVDVTSDSVDSPPTADDQAGHTDWGTPRQLYHEVAQVDQGYLDEDTTLVTISVGGNDARFSDVLKGCVLTTNLCNASDYKITRQNGVVDPAPLRDYEKDLITQSLGDHLARTYRAIHAKAPNAQILVLGYPQLFEDYPTGGCGGLPIEAVGLLNTFSGFLTTTIGNAVAGQRAAGVNISLVDPTPAWRFGEHWACNALGGDGNSWTNALVNWSESGSGRDVPGKGSFHPKAIGHTHLAELVNAALAGSSTVATVQQRILDYVATRSADGWQITNAQAAEAAQACLALTARAGLVGDPCMHDPIMLPTITDAAGAARNDYSALVDRNPSWVQLGYISNAEKGKVLARDWMNRQKYSQTKCPSPRVPAGYECDEFPFYSSNQGGAWAFDYGPDSPMSTRLEMIPKDENGTEGRLLGLMYRKCGMTSGTIDASASPIMTNEGSPFLTIPLVNDSVSLPNTFYVC</sequence>
<evidence type="ECO:0000313" key="7">
    <source>
        <dbReference type="Proteomes" id="UP000295680"/>
    </source>
</evidence>
<dbReference type="Gene3D" id="3.40.50.1110">
    <property type="entry name" value="SGNH hydrolase"/>
    <property type="match status" value="1"/>
</dbReference>
<feature type="region of interest" description="Disordered" evidence="3">
    <location>
        <begin position="402"/>
        <end position="440"/>
    </location>
</feature>
<dbReference type="InterPro" id="IPR036514">
    <property type="entry name" value="SGNH_hydro_sf"/>
</dbReference>
<dbReference type="Pfam" id="PF14040">
    <property type="entry name" value="DNase_NucA_NucB"/>
    <property type="match status" value="1"/>
</dbReference>
<evidence type="ECO:0000256" key="3">
    <source>
        <dbReference type="SAM" id="MobiDB-lite"/>
    </source>
</evidence>
<feature type="active site" description="Nucleophile" evidence="1">
    <location>
        <position position="1013"/>
    </location>
</feature>
<dbReference type="InterPro" id="IPR029476">
    <property type="entry name" value="DNase_NucA_NucB"/>
</dbReference>
<evidence type="ECO:0000256" key="2">
    <source>
        <dbReference type="PIRSR" id="PIRSR637460-2"/>
    </source>
</evidence>
<organism evidence="6 7">
    <name type="scientific">Actinocrispum wychmicini</name>
    <dbReference type="NCBI Taxonomy" id="1213861"/>
    <lineage>
        <taxon>Bacteria</taxon>
        <taxon>Bacillati</taxon>
        <taxon>Actinomycetota</taxon>
        <taxon>Actinomycetes</taxon>
        <taxon>Pseudonocardiales</taxon>
        <taxon>Pseudonocardiaceae</taxon>
        <taxon>Actinocrispum</taxon>
    </lineage>
</organism>
<feature type="region of interest" description="Disordered" evidence="3">
    <location>
        <begin position="1084"/>
        <end position="1105"/>
    </location>
</feature>
<dbReference type="SUPFAM" id="SSF52266">
    <property type="entry name" value="SGNH hydrolase"/>
    <property type="match status" value="1"/>
</dbReference>
<dbReference type="GO" id="GO:0004806">
    <property type="term" value="F:triacylglycerol lipase activity"/>
    <property type="evidence" value="ECO:0007669"/>
    <property type="project" value="TreeGrafter"/>
</dbReference>
<dbReference type="InterPro" id="IPR037460">
    <property type="entry name" value="SEST-like"/>
</dbReference>
<feature type="disulfide bond" evidence="2">
    <location>
        <begin position="1039"/>
        <end position="1076"/>
    </location>
</feature>
<name>A0A4R2JXB9_9PSEU</name>
<dbReference type="SUPFAM" id="SSF63829">
    <property type="entry name" value="Calcium-dependent phosphotriesterase"/>
    <property type="match status" value="1"/>
</dbReference>
<dbReference type="EMBL" id="SLWS01000002">
    <property type="protein sequence ID" value="TCO61986.1"/>
    <property type="molecule type" value="Genomic_DNA"/>
</dbReference>
<evidence type="ECO:0000313" key="6">
    <source>
        <dbReference type="EMBL" id="TCO61986.1"/>
    </source>
</evidence>
<evidence type="ECO:0000259" key="5">
    <source>
        <dbReference type="Pfam" id="PF14040"/>
    </source>
</evidence>
<feature type="domain" description="Deoxyribonuclease NucA/NucB" evidence="5">
    <location>
        <begin position="1434"/>
        <end position="1506"/>
    </location>
</feature>